<evidence type="ECO:0000256" key="2">
    <source>
        <dbReference type="ARBA" id="ARBA00022692"/>
    </source>
</evidence>
<evidence type="ECO:0000256" key="1">
    <source>
        <dbReference type="ARBA" id="ARBA00004141"/>
    </source>
</evidence>
<accession>A0ABR4H3L6</accession>
<feature type="transmembrane region" description="Helical" evidence="7">
    <location>
        <begin position="126"/>
        <end position="149"/>
    </location>
</feature>
<gene>
    <name evidence="9" type="ORF">BJX63DRAFT_423398</name>
</gene>
<evidence type="ECO:0000256" key="4">
    <source>
        <dbReference type="ARBA" id="ARBA00023136"/>
    </source>
</evidence>
<dbReference type="Proteomes" id="UP001610334">
    <property type="component" value="Unassembled WGS sequence"/>
</dbReference>
<feature type="transmembrane region" description="Helical" evidence="7">
    <location>
        <begin position="171"/>
        <end position="196"/>
    </location>
</feature>
<evidence type="ECO:0000256" key="5">
    <source>
        <dbReference type="ARBA" id="ARBA00038359"/>
    </source>
</evidence>
<dbReference type="PANTHER" id="PTHR33048:SF161">
    <property type="entry name" value="INTEGRAL MEMBRANE PROTEIN"/>
    <property type="match status" value="1"/>
</dbReference>
<dbReference type="EMBL" id="JBFXLT010000078">
    <property type="protein sequence ID" value="KAL2810034.1"/>
    <property type="molecule type" value="Genomic_DNA"/>
</dbReference>
<dbReference type="InterPro" id="IPR052337">
    <property type="entry name" value="SAT4-like"/>
</dbReference>
<feature type="transmembrane region" description="Helical" evidence="7">
    <location>
        <begin position="85"/>
        <end position="106"/>
    </location>
</feature>
<comment type="caution">
    <text evidence="9">The sequence shown here is derived from an EMBL/GenBank/DDBJ whole genome shotgun (WGS) entry which is preliminary data.</text>
</comment>
<feature type="transmembrane region" description="Helical" evidence="7">
    <location>
        <begin position="208"/>
        <end position="234"/>
    </location>
</feature>
<feature type="compositionally biased region" description="Polar residues" evidence="6">
    <location>
        <begin position="327"/>
        <end position="341"/>
    </location>
</feature>
<evidence type="ECO:0000313" key="9">
    <source>
        <dbReference type="EMBL" id="KAL2810034.1"/>
    </source>
</evidence>
<name>A0ABR4H3L6_9EURO</name>
<dbReference type="PANTHER" id="PTHR33048">
    <property type="entry name" value="PTH11-LIKE INTEGRAL MEMBRANE PROTEIN (AFU_ORTHOLOGUE AFUA_5G11245)"/>
    <property type="match status" value="1"/>
</dbReference>
<protein>
    <recommendedName>
        <fullName evidence="8">Rhodopsin domain-containing protein</fullName>
    </recommendedName>
</protein>
<dbReference type="InterPro" id="IPR049326">
    <property type="entry name" value="Rhodopsin_dom_fungi"/>
</dbReference>
<keyword evidence="2 7" id="KW-0812">Transmembrane</keyword>
<reference evidence="9 10" key="1">
    <citation type="submission" date="2024-07" db="EMBL/GenBank/DDBJ databases">
        <title>Section-level genome sequencing and comparative genomics of Aspergillus sections Usti and Cavernicolus.</title>
        <authorList>
            <consortium name="Lawrence Berkeley National Laboratory"/>
            <person name="Nybo J.L."/>
            <person name="Vesth T.C."/>
            <person name="Theobald S."/>
            <person name="Frisvad J.C."/>
            <person name="Larsen T.O."/>
            <person name="Kjaerboelling I."/>
            <person name="Rothschild-Mancinelli K."/>
            <person name="Lyhne E.K."/>
            <person name="Kogle M.E."/>
            <person name="Barry K."/>
            <person name="Clum A."/>
            <person name="Na H."/>
            <person name="Ledsgaard L."/>
            <person name="Lin J."/>
            <person name="Lipzen A."/>
            <person name="Kuo A."/>
            <person name="Riley R."/>
            <person name="Mondo S."/>
            <person name="Labutti K."/>
            <person name="Haridas S."/>
            <person name="Pangalinan J."/>
            <person name="Salamov A.A."/>
            <person name="Simmons B.A."/>
            <person name="Magnuson J.K."/>
            <person name="Chen J."/>
            <person name="Drula E."/>
            <person name="Henrissat B."/>
            <person name="Wiebenga A."/>
            <person name="Lubbers R.J."/>
            <person name="Gomes A.C."/>
            <person name="Makela M.R."/>
            <person name="Stajich J."/>
            <person name="Grigoriev I.V."/>
            <person name="Mortensen U.H."/>
            <person name="De Vries R.P."/>
            <person name="Baker S.E."/>
            <person name="Andersen M.R."/>
        </authorList>
    </citation>
    <scope>NUCLEOTIDE SEQUENCE [LARGE SCALE GENOMIC DNA]</scope>
    <source>
        <strain evidence="9 10">CBS 588.65</strain>
    </source>
</reference>
<keyword evidence="3 7" id="KW-1133">Transmembrane helix</keyword>
<feature type="region of interest" description="Disordered" evidence="6">
    <location>
        <begin position="327"/>
        <end position="359"/>
    </location>
</feature>
<sequence>MGKYGLKASAGRELVIVSLVLQAISITATILRVVSRRIRKISLGLDDYLMLAAIWFVIPSTILVITTVTHGGVGLHIGEVDPGDLIYTMKMIIVLQSFYGVGLSLVKTSLMVLYYRLFGTKRSFRIAIFITGAIVWGWGFSIVLESFLLCKPIEFNYNPFLPGGTCGNRNAAFVVAGVLNMVTDFMVMSLPVPYIWKLQLPLGRKLGLVATFSLGLFVSAISMVRVFSLISIDFADATYTLPEPLMWSIVEEQLAVVAANLPILRHVFATILPQSWLGSSRRKATGSTGAYVGSGQQQKFGLTRMDGGVNKSVVSSTKVRQVQSKVASNWSDDGRSETNLAVSGAPPDGIQISRDFRVT</sequence>
<comment type="subcellular location">
    <subcellularLocation>
        <location evidence="1">Membrane</location>
        <topology evidence="1">Multi-pass membrane protein</topology>
    </subcellularLocation>
</comment>
<dbReference type="Pfam" id="PF20684">
    <property type="entry name" value="Fung_rhodopsin"/>
    <property type="match status" value="1"/>
</dbReference>
<evidence type="ECO:0000259" key="8">
    <source>
        <dbReference type="Pfam" id="PF20684"/>
    </source>
</evidence>
<organism evidence="9 10">
    <name type="scientific">Aspergillus granulosus</name>
    <dbReference type="NCBI Taxonomy" id="176169"/>
    <lineage>
        <taxon>Eukaryota</taxon>
        <taxon>Fungi</taxon>
        <taxon>Dikarya</taxon>
        <taxon>Ascomycota</taxon>
        <taxon>Pezizomycotina</taxon>
        <taxon>Eurotiomycetes</taxon>
        <taxon>Eurotiomycetidae</taxon>
        <taxon>Eurotiales</taxon>
        <taxon>Aspergillaceae</taxon>
        <taxon>Aspergillus</taxon>
        <taxon>Aspergillus subgen. Nidulantes</taxon>
    </lineage>
</organism>
<keyword evidence="10" id="KW-1185">Reference proteome</keyword>
<keyword evidence="4 7" id="KW-0472">Membrane</keyword>
<evidence type="ECO:0000313" key="10">
    <source>
        <dbReference type="Proteomes" id="UP001610334"/>
    </source>
</evidence>
<proteinExistence type="inferred from homology"/>
<evidence type="ECO:0000256" key="6">
    <source>
        <dbReference type="SAM" id="MobiDB-lite"/>
    </source>
</evidence>
<evidence type="ECO:0000256" key="3">
    <source>
        <dbReference type="ARBA" id="ARBA00022989"/>
    </source>
</evidence>
<feature type="transmembrane region" description="Helical" evidence="7">
    <location>
        <begin position="14"/>
        <end position="35"/>
    </location>
</feature>
<evidence type="ECO:0000256" key="7">
    <source>
        <dbReference type="SAM" id="Phobius"/>
    </source>
</evidence>
<feature type="domain" description="Rhodopsin" evidence="8">
    <location>
        <begin position="31"/>
        <end position="269"/>
    </location>
</feature>
<comment type="similarity">
    <text evidence="5">Belongs to the SAT4 family.</text>
</comment>